<organism evidence="2 3">
    <name type="scientific">Pseudomonas fulva</name>
    <dbReference type="NCBI Taxonomy" id="47880"/>
    <lineage>
        <taxon>Bacteria</taxon>
        <taxon>Pseudomonadati</taxon>
        <taxon>Pseudomonadota</taxon>
        <taxon>Gammaproteobacteria</taxon>
        <taxon>Pseudomonadales</taxon>
        <taxon>Pseudomonadaceae</taxon>
        <taxon>Pseudomonas</taxon>
    </lineage>
</organism>
<gene>
    <name evidence="2" type="ORF">RU08_00210</name>
</gene>
<evidence type="ECO:0000313" key="2">
    <source>
        <dbReference type="EMBL" id="KIQ06520.1"/>
    </source>
</evidence>
<dbReference type="EMBL" id="JXQW01000001">
    <property type="protein sequence ID" value="KIQ06520.1"/>
    <property type="molecule type" value="Genomic_DNA"/>
</dbReference>
<sequence>MSCPSAYARFADTGCWPIILALQHYRFAGYGPCADALKPRPAAERSISNANARLLAGRSRGVVVAGESVRSRSACYPDPEAALRAALAATHPAGRRCSNPGPAPMAHRLPPWAAEHATNPLR</sequence>
<feature type="region of interest" description="Disordered" evidence="1">
    <location>
        <begin position="93"/>
        <end position="122"/>
    </location>
</feature>
<name>A0A0D0JK00_9PSED</name>
<protein>
    <submittedName>
        <fullName evidence="2">Uncharacterized protein</fullName>
    </submittedName>
</protein>
<dbReference type="AlphaFoldDB" id="A0A0D0JK00"/>
<accession>A0A0D0JK00</accession>
<reference evidence="2 3" key="1">
    <citation type="submission" date="2014-12" db="EMBL/GenBank/DDBJ databases">
        <title>16Stimator: statistical estimation of ribosomal gene copy numbers from draft genome assemblies.</title>
        <authorList>
            <person name="Perisin M.A."/>
            <person name="Vetter M."/>
            <person name="Gilbert J.A."/>
            <person name="Bergelson J."/>
        </authorList>
    </citation>
    <scope>NUCLEOTIDE SEQUENCE [LARGE SCALE GENOMIC DNA]</scope>
    <source>
        <strain evidence="2 3">MEJ086</strain>
    </source>
</reference>
<dbReference type="Proteomes" id="UP000032068">
    <property type="component" value="Unassembled WGS sequence"/>
</dbReference>
<proteinExistence type="predicted"/>
<evidence type="ECO:0000313" key="3">
    <source>
        <dbReference type="Proteomes" id="UP000032068"/>
    </source>
</evidence>
<evidence type="ECO:0000256" key="1">
    <source>
        <dbReference type="SAM" id="MobiDB-lite"/>
    </source>
</evidence>
<comment type="caution">
    <text evidence="2">The sequence shown here is derived from an EMBL/GenBank/DDBJ whole genome shotgun (WGS) entry which is preliminary data.</text>
</comment>